<keyword evidence="3" id="KW-0732">Signal</keyword>
<protein>
    <recommendedName>
        <fullName evidence="5">Zinc ABC transporter substrate-binding protein</fullName>
    </recommendedName>
</protein>
<dbReference type="EMBL" id="CABL01000005">
    <property type="protein sequence ID" value="CBH75117.1"/>
    <property type="molecule type" value="Genomic_DNA"/>
</dbReference>
<dbReference type="PANTHER" id="PTHR42953">
    <property type="entry name" value="HIGH-AFFINITY ZINC UPTAKE SYSTEM PROTEIN ZNUA-RELATED"/>
    <property type="match status" value="1"/>
</dbReference>
<name>E6PF81_9ZZZZ</name>
<dbReference type="PROSITE" id="PS51257">
    <property type="entry name" value="PROKAR_LIPOPROTEIN"/>
    <property type="match status" value="1"/>
</dbReference>
<keyword evidence="2" id="KW-0813">Transport</keyword>
<evidence type="ECO:0008006" key="5">
    <source>
        <dbReference type="Google" id="ProtNLM"/>
    </source>
</evidence>
<dbReference type="GO" id="GO:0007155">
    <property type="term" value="P:cell adhesion"/>
    <property type="evidence" value="ECO:0007669"/>
    <property type="project" value="InterPro"/>
</dbReference>
<dbReference type="Gene3D" id="3.40.50.1980">
    <property type="entry name" value="Nitrogenase molybdenum iron protein domain"/>
    <property type="match status" value="2"/>
</dbReference>
<accession>E6PF81</accession>
<dbReference type="AlphaFoldDB" id="E6PF81"/>
<comment type="similarity">
    <text evidence="1">Belongs to the bacterial solute-binding protein 9 family.</text>
</comment>
<dbReference type="InterPro" id="IPR006127">
    <property type="entry name" value="ZnuA-like"/>
</dbReference>
<evidence type="ECO:0000256" key="3">
    <source>
        <dbReference type="ARBA" id="ARBA00022729"/>
    </source>
</evidence>
<comment type="caution">
    <text evidence="4">The sequence shown here is derived from an EMBL/GenBank/DDBJ whole genome shotgun (WGS) entry which is preliminary data.</text>
</comment>
<evidence type="ECO:0000256" key="1">
    <source>
        <dbReference type="ARBA" id="ARBA00011028"/>
    </source>
</evidence>
<dbReference type="PRINTS" id="PR00691">
    <property type="entry name" value="ADHESINB"/>
</dbReference>
<dbReference type="GO" id="GO:0030001">
    <property type="term" value="P:metal ion transport"/>
    <property type="evidence" value="ECO:0007669"/>
    <property type="project" value="InterPro"/>
</dbReference>
<evidence type="ECO:0000256" key="2">
    <source>
        <dbReference type="ARBA" id="ARBA00022448"/>
    </source>
</evidence>
<dbReference type="PRINTS" id="PR00690">
    <property type="entry name" value="ADHESNFAMILY"/>
</dbReference>
<dbReference type="InterPro" id="IPR006128">
    <property type="entry name" value="Lipoprotein_PsaA-like"/>
</dbReference>
<dbReference type="InterPro" id="IPR050492">
    <property type="entry name" value="Bact_metal-bind_prot9"/>
</dbReference>
<sequence>MRLASRAFALLSLVAIAACSGGQKAPSASPSPAGKTRIDVVTTFSTLNSFVNGVGGRYVRATNIVPVGASPETFQPTPQSIAVLNGAQLVVENGTGIDAWVDRMVRGADVPRSRVLVITDGMPVVGGNPHLWMDPVLAKTYVAKILAALVRIDPAHEAAFKKNAIAYDAKLDALTAWIRSQIATIPPARRQLIVFHDAWPYFAKRFGIHIVGSLVPAPGQEPNPRRLAQLVTLARKLHVRAVFAEPEYSAKLANAFAGSADIHVVTDLYDDSIGHRAVVHDYLSMMRYNTEQLVRALK</sequence>
<dbReference type="PANTHER" id="PTHR42953:SF3">
    <property type="entry name" value="HIGH-AFFINITY ZINC UPTAKE SYSTEM PROTEIN ZNUA"/>
    <property type="match status" value="1"/>
</dbReference>
<dbReference type="GO" id="GO:0046872">
    <property type="term" value="F:metal ion binding"/>
    <property type="evidence" value="ECO:0007669"/>
    <property type="project" value="InterPro"/>
</dbReference>
<reference evidence="4" key="1">
    <citation type="submission" date="2009-10" db="EMBL/GenBank/DDBJ databases">
        <title>Diversity of trophic interactions inside an arsenic-rich microbial ecosystem.</title>
        <authorList>
            <person name="Bertin P.N."/>
            <person name="Heinrich-Salmeron A."/>
            <person name="Pelletier E."/>
            <person name="Goulhen-Chollet F."/>
            <person name="Arsene-Ploetze F."/>
            <person name="Gallien S."/>
            <person name="Calteau A."/>
            <person name="Vallenet D."/>
            <person name="Casiot C."/>
            <person name="Chane-Woon-Ming B."/>
            <person name="Giloteaux L."/>
            <person name="Barakat M."/>
            <person name="Bonnefoy V."/>
            <person name="Bruneel O."/>
            <person name="Chandler M."/>
            <person name="Cleiss J."/>
            <person name="Duran R."/>
            <person name="Elbaz-Poulichet F."/>
            <person name="Fonknechten N."/>
            <person name="Lauga B."/>
            <person name="Mornico D."/>
            <person name="Ortet P."/>
            <person name="Schaeffer C."/>
            <person name="Siguier P."/>
            <person name="Alexander Thil Smith A."/>
            <person name="Van Dorsselaer A."/>
            <person name="Weissenbach J."/>
            <person name="Medigue C."/>
            <person name="Le Paslier D."/>
        </authorList>
    </citation>
    <scope>NUCLEOTIDE SEQUENCE</scope>
</reference>
<dbReference type="SUPFAM" id="SSF53807">
    <property type="entry name" value="Helical backbone' metal receptor"/>
    <property type="match status" value="1"/>
</dbReference>
<proteinExistence type="inferred from homology"/>
<dbReference type="InterPro" id="IPR006129">
    <property type="entry name" value="AdhesinB"/>
</dbReference>
<dbReference type="Pfam" id="PF01297">
    <property type="entry name" value="ZnuA"/>
    <property type="match status" value="1"/>
</dbReference>
<gene>
    <name evidence="4" type="ORF">CARN1_0292</name>
</gene>
<evidence type="ECO:0000313" key="4">
    <source>
        <dbReference type="EMBL" id="CBH75117.1"/>
    </source>
</evidence>
<organism evidence="4">
    <name type="scientific">mine drainage metagenome</name>
    <dbReference type="NCBI Taxonomy" id="410659"/>
    <lineage>
        <taxon>unclassified sequences</taxon>
        <taxon>metagenomes</taxon>
        <taxon>ecological metagenomes</taxon>
    </lineage>
</organism>